<evidence type="ECO:0000313" key="2">
    <source>
        <dbReference type="EMBL" id="KAK8389505.1"/>
    </source>
</evidence>
<dbReference type="AlphaFoldDB" id="A0AAW0TS55"/>
<evidence type="ECO:0008006" key="4">
    <source>
        <dbReference type="Google" id="ProtNLM"/>
    </source>
</evidence>
<evidence type="ECO:0000313" key="3">
    <source>
        <dbReference type="Proteomes" id="UP001487740"/>
    </source>
</evidence>
<name>A0AAW0TS55_SCYPA</name>
<evidence type="ECO:0000256" key="1">
    <source>
        <dbReference type="SAM" id="SignalP"/>
    </source>
</evidence>
<comment type="caution">
    <text evidence="2">The sequence shown here is derived from an EMBL/GenBank/DDBJ whole genome shotgun (WGS) entry which is preliminary data.</text>
</comment>
<dbReference type="Proteomes" id="UP001487740">
    <property type="component" value="Unassembled WGS sequence"/>
</dbReference>
<accession>A0AAW0TS55</accession>
<dbReference type="EMBL" id="JARAKH010000027">
    <property type="protein sequence ID" value="KAK8389505.1"/>
    <property type="molecule type" value="Genomic_DNA"/>
</dbReference>
<keyword evidence="3" id="KW-1185">Reference proteome</keyword>
<protein>
    <recommendedName>
        <fullName evidence="4">Secreted protein</fullName>
    </recommendedName>
</protein>
<feature type="signal peptide" evidence="1">
    <location>
        <begin position="1"/>
        <end position="27"/>
    </location>
</feature>
<proteinExistence type="predicted"/>
<keyword evidence="1" id="KW-0732">Signal</keyword>
<sequence>MLISVEESFVMVWFGFLLASEGRAVTGENSESVGVRRFYRCHPTFWKQPTVLIQTYHSYNWYISTQSQDLQESGTVRPPARVHPVVGIRVVLVQVECVCTFTIPWYPERENIKYRSL</sequence>
<organism evidence="2 3">
    <name type="scientific">Scylla paramamosain</name>
    <name type="common">Mud crab</name>
    <dbReference type="NCBI Taxonomy" id="85552"/>
    <lineage>
        <taxon>Eukaryota</taxon>
        <taxon>Metazoa</taxon>
        <taxon>Ecdysozoa</taxon>
        <taxon>Arthropoda</taxon>
        <taxon>Crustacea</taxon>
        <taxon>Multicrustacea</taxon>
        <taxon>Malacostraca</taxon>
        <taxon>Eumalacostraca</taxon>
        <taxon>Eucarida</taxon>
        <taxon>Decapoda</taxon>
        <taxon>Pleocyemata</taxon>
        <taxon>Brachyura</taxon>
        <taxon>Eubrachyura</taxon>
        <taxon>Portunoidea</taxon>
        <taxon>Portunidae</taxon>
        <taxon>Portuninae</taxon>
        <taxon>Scylla</taxon>
    </lineage>
</organism>
<gene>
    <name evidence="2" type="ORF">O3P69_008894</name>
</gene>
<feature type="chain" id="PRO_5043329093" description="Secreted protein" evidence="1">
    <location>
        <begin position="28"/>
        <end position="117"/>
    </location>
</feature>
<reference evidence="2 3" key="1">
    <citation type="submission" date="2023-03" db="EMBL/GenBank/DDBJ databases">
        <title>High-quality genome of Scylla paramamosain provides insights in environmental adaptation.</title>
        <authorList>
            <person name="Zhang L."/>
        </authorList>
    </citation>
    <scope>NUCLEOTIDE SEQUENCE [LARGE SCALE GENOMIC DNA]</scope>
    <source>
        <strain evidence="2">LZ_2023a</strain>
        <tissue evidence="2">Muscle</tissue>
    </source>
</reference>